<comment type="caution">
    <text evidence="2">The sequence shown here is derived from an EMBL/GenBank/DDBJ whole genome shotgun (WGS) entry which is preliminary data.</text>
</comment>
<protein>
    <recommendedName>
        <fullName evidence="1">Integrase p58-like C-terminal domain-containing protein</fullName>
    </recommendedName>
</protein>
<evidence type="ECO:0000259" key="1">
    <source>
        <dbReference type="Pfam" id="PF22938"/>
    </source>
</evidence>
<organism evidence="2 3">
    <name type="scientific">Merluccius polli</name>
    <name type="common">Benguela hake</name>
    <name type="synonym">Merluccius cadenati</name>
    <dbReference type="NCBI Taxonomy" id="89951"/>
    <lineage>
        <taxon>Eukaryota</taxon>
        <taxon>Metazoa</taxon>
        <taxon>Chordata</taxon>
        <taxon>Craniata</taxon>
        <taxon>Vertebrata</taxon>
        <taxon>Euteleostomi</taxon>
        <taxon>Actinopterygii</taxon>
        <taxon>Neopterygii</taxon>
        <taxon>Teleostei</taxon>
        <taxon>Neoteleostei</taxon>
        <taxon>Acanthomorphata</taxon>
        <taxon>Zeiogadaria</taxon>
        <taxon>Gadariae</taxon>
        <taxon>Gadiformes</taxon>
        <taxon>Gadoidei</taxon>
        <taxon>Merlucciidae</taxon>
        <taxon>Merluccius</taxon>
    </lineage>
</organism>
<accession>A0AA47NTK3</accession>
<dbReference type="InterPro" id="IPR054465">
    <property type="entry name" value="Integrase_p58-like_C"/>
</dbReference>
<gene>
    <name evidence="2" type="ORF">N1851_026963</name>
</gene>
<evidence type="ECO:0000313" key="3">
    <source>
        <dbReference type="Proteomes" id="UP001174136"/>
    </source>
</evidence>
<evidence type="ECO:0000313" key="2">
    <source>
        <dbReference type="EMBL" id="KAK0136880.1"/>
    </source>
</evidence>
<feature type="domain" description="Integrase p58-like C-terminal" evidence="1">
    <location>
        <begin position="148"/>
        <end position="182"/>
    </location>
</feature>
<dbReference type="AlphaFoldDB" id="A0AA47NTK3"/>
<dbReference type="Pfam" id="PF22938">
    <property type="entry name" value="Integrase_p58_C"/>
    <property type="match status" value="1"/>
</dbReference>
<dbReference type="EMBL" id="JAOPHQ010005123">
    <property type="protein sequence ID" value="KAK0136880.1"/>
    <property type="molecule type" value="Genomic_DNA"/>
</dbReference>
<proteinExistence type="predicted"/>
<sequence length="346" mass="38332">MGVKLPLTRDALVQAQKDDASLATCFAAVVDGNDTCGKKQSYVLRNGLLVRNPTELVFGHNVRGPLKVLQEQFMSGVPSDSNVLDFVSKCQARLHRATSLAREALSSSQGSMKKWFDRKAVVRRFEPGDQVLVLLPVPGSALTARFLGPYVVKQQVSDTDYIILTPERRKKTRLCHVNMLKPYFSRDTSTKERPPEVSASLVCSDGVPDDVFLNMPSGGQQNGRLSNSEFLSDVNGRLSYLSDDQRTDVIQLLQSFPTLFSDVPSCTNVWRHDIDWLRLLPRVVQKFLLCGPSSASVLLKLPSLSFVVIVSPITNQEVITRGEEHLSRRGWTLLAACELCVGVELS</sequence>
<keyword evidence="3" id="KW-1185">Reference proteome</keyword>
<name>A0AA47NTK3_MERPO</name>
<reference evidence="2" key="1">
    <citation type="journal article" date="2023" name="Front. Mar. Sci.">
        <title>A new Merluccius polli reference genome to investigate the effects of global change in West African waters.</title>
        <authorList>
            <person name="Mateo J.L."/>
            <person name="Blanco-Fernandez C."/>
            <person name="Garcia-Vazquez E."/>
            <person name="Machado-Schiaffino G."/>
        </authorList>
    </citation>
    <scope>NUCLEOTIDE SEQUENCE</scope>
    <source>
        <strain evidence="2">C29</strain>
        <tissue evidence="2">Fin</tissue>
    </source>
</reference>
<dbReference type="Proteomes" id="UP001174136">
    <property type="component" value="Unassembled WGS sequence"/>
</dbReference>